<evidence type="ECO:0000256" key="6">
    <source>
        <dbReference type="SAM" id="MobiDB-lite"/>
    </source>
</evidence>
<feature type="region of interest" description="Disordered" evidence="6">
    <location>
        <begin position="1"/>
        <end position="38"/>
    </location>
</feature>
<keyword evidence="9" id="KW-1185">Reference proteome</keyword>
<evidence type="ECO:0000313" key="8">
    <source>
        <dbReference type="EMBL" id="KIL38047.1"/>
    </source>
</evidence>
<comment type="caution">
    <text evidence="8">The sequence shown here is derived from an EMBL/GenBank/DDBJ whole genome shotgun (WGS) entry which is preliminary data.</text>
</comment>
<name>A0ABR5AAX7_9BACL</name>
<protein>
    <recommendedName>
        <fullName evidence="10">Energy-coupling factor transporter transmembrane protein EcfT</fullName>
    </recommendedName>
</protein>
<reference evidence="8 9" key="1">
    <citation type="submission" date="2014-12" db="EMBL/GenBank/DDBJ databases">
        <title>Draft genome sequence of Paenibacillus kamchatkensis strain B-2647.</title>
        <authorList>
            <person name="Karlyshev A.V."/>
            <person name="Kudryashova E.B."/>
        </authorList>
    </citation>
    <scope>NUCLEOTIDE SEQUENCE [LARGE SCALE GENOMIC DNA]</scope>
    <source>
        <strain evidence="8 9">VKM B-2647</strain>
    </source>
</reference>
<evidence type="ECO:0000256" key="4">
    <source>
        <dbReference type="ARBA" id="ARBA00022989"/>
    </source>
</evidence>
<dbReference type="CDD" id="cd16914">
    <property type="entry name" value="EcfT"/>
    <property type="match status" value="1"/>
</dbReference>
<organism evidence="8 9">
    <name type="scientific">Gordoniibacillus kamchatkensis</name>
    <dbReference type="NCBI Taxonomy" id="1590651"/>
    <lineage>
        <taxon>Bacteria</taxon>
        <taxon>Bacillati</taxon>
        <taxon>Bacillota</taxon>
        <taxon>Bacilli</taxon>
        <taxon>Bacillales</taxon>
        <taxon>Paenibacillaceae</taxon>
        <taxon>Gordoniibacillus</taxon>
    </lineage>
</organism>
<feature type="compositionally biased region" description="Low complexity" evidence="6">
    <location>
        <begin position="11"/>
        <end position="34"/>
    </location>
</feature>
<evidence type="ECO:0000313" key="9">
    <source>
        <dbReference type="Proteomes" id="UP000031967"/>
    </source>
</evidence>
<dbReference type="Proteomes" id="UP000031967">
    <property type="component" value="Unassembled WGS sequence"/>
</dbReference>
<sequence>MPGNRHAEDQPASPSGRSAEPEAPAAPQPADEVPSQTAGWARRLDPRVKWLVMLLVTTAMLMQRSWSGIAWSAAAALAITAAARLPLRRYSKLLQAYLLFSGISVLVSGMRFTPTDAGGGAPWISIAGDEALPTALSLLRFVPAMLVGLLFAHSTSPMELKRGLEQCVPHQPGKHRALPLEVLSFSAAMLFQFIPLLSAQWEKFSRIVRLRGKSAAKPGRVAARDMPAVLAPLLVAAFQLAERMALAVEARGYRLGQPRTASVVLRWTGRDWLALAAGAALATALWFIR</sequence>
<evidence type="ECO:0000256" key="5">
    <source>
        <dbReference type="ARBA" id="ARBA00023136"/>
    </source>
</evidence>
<evidence type="ECO:0000256" key="1">
    <source>
        <dbReference type="ARBA" id="ARBA00004141"/>
    </source>
</evidence>
<accession>A0ABR5AAX7</accession>
<evidence type="ECO:0008006" key="10">
    <source>
        <dbReference type="Google" id="ProtNLM"/>
    </source>
</evidence>
<comment type="subcellular location">
    <subcellularLocation>
        <location evidence="1">Membrane</location>
        <topology evidence="1">Multi-pass membrane protein</topology>
    </subcellularLocation>
</comment>
<evidence type="ECO:0000256" key="2">
    <source>
        <dbReference type="ARBA" id="ARBA00022475"/>
    </source>
</evidence>
<feature type="transmembrane region" description="Helical" evidence="7">
    <location>
        <begin position="132"/>
        <end position="152"/>
    </location>
</feature>
<keyword evidence="4 7" id="KW-1133">Transmembrane helix</keyword>
<dbReference type="InterPro" id="IPR051611">
    <property type="entry name" value="ECF_transporter_component"/>
</dbReference>
<proteinExistence type="predicted"/>
<evidence type="ECO:0000256" key="3">
    <source>
        <dbReference type="ARBA" id="ARBA00022692"/>
    </source>
</evidence>
<dbReference type="PANTHER" id="PTHR34857">
    <property type="entry name" value="SLL0384 PROTEIN"/>
    <property type="match status" value="1"/>
</dbReference>
<dbReference type="EMBL" id="JXAK01000080">
    <property type="protein sequence ID" value="KIL38047.1"/>
    <property type="molecule type" value="Genomic_DNA"/>
</dbReference>
<evidence type="ECO:0000256" key="7">
    <source>
        <dbReference type="SAM" id="Phobius"/>
    </source>
</evidence>
<dbReference type="Pfam" id="PF02361">
    <property type="entry name" value="CbiQ"/>
    <property type="match status" value="1"/>
</dbReference>
<keyword evidence="3 7" id="KW-0812">Transmembrane</keyword>
<dbReference type="PANTHER" id="PTHR34857:SF2">
    <property type="entry name" value="SLL0384 PROTEIN"/>
    <property type="match status" value="1"/>
</dbReference>
<gene>
    <name evidence="8" type="ORF">SD70_29050</name>
</gene>
<keyword evidence="5 7" id="KW-0472">Membrane</keyword>
<feature type="transmembrane region" description="Helical" evidence="7">
    <location>
        <begin position="94"/>
        <end position="112"/>
    </location>
</feature>
<dbReference type="InterPro" id="IPR003339">
    <property type="entry name" value="ABC/ECF_trnsptr_transmembrane"/>
</dbReference>
<dbReference type="RefSeq" id="WP_041052043.1">
    <property type="nucleotide sequence ID" value="NZ_JXAK01000080.1"/>
</dbReference>
<keyword evidence="2" id="KW-1003">Cell membrane</keyword>